<reference evidence="4 5" key="1">
    <citation type="submission" date="2018-03" db="EMBL/GenBank/DDBJ databases">
        <title>Massilia armeniaca sp. nov., isolated from desert soil.</title>
        <authorList>
            <person name="Huang H."/>
            <person name="Ren M."/>
        </authorList>
    </citation>
    <scope>NUCLEOTIDE SEQUENCE [LARGE SCALE GENOMIC DNA]</scope>
    <source>
        <strain evidence="4 5">ZMN-3</strain>
    </source>
</reference>
<keyword evidence="2" id="KW-0378">Hydrolase</keyword>
<keyword evidence="3" id="KW-1133">Transmembrane helix</keyword>
<dbReference type="InterPro" id="IPR029058">
    <property type="entry name" value="AB_hydrolase_fold"/>
</dbReference>
<protein>
    <submittedName>
        <fullName evidence="4">PHB depolymerase esterase</fullName>
    </submittedName>
</protein>
<keyword evidence="3" id="KW-0472">Membrane</keyword>
<dbReference type="AlphaFoldDB" id="A0A2R4CC63"/>
<evidence type="ECO:0000256" key="1">
    <source>
        <dbReference type="ARBA" id="ARBA00022729"/>
    </source>
</evidence>
<evidence type="ECO:0000313" key="4">
    <source>
        <dbReference type="EMBL" id="AVR97231.1"/>
    </source>
</evidence>
<dbReference type="NCBIfam" id="TIGR01840">
    <property type="entry name" value="esterase_phb"/>
    <property type="match status" value="1"/>
</dbReference>
<accession>A0A2R4CC63</accession>
<gene>
    <name evidence="4" type="ORF">C9I28_17470</name>
</gene>
<keyword evidence="5" id="KW-1185">Reference proteome</keyword>
<evidence type="ECO:0000256" key="3">
    <source>
        <dbReference type="SAM" id="Phobius"/>
    </source>
</evidence>
<dbReference type="OrthoDB" id="9767239at2"/>
<evidence type="ECO:0000313" key="5">
    <source>
        <dbReference type="Proteomes" id="UP000240505"/>
    </source>
</evidence>
<dbReference type="InterPro" id="IPR050955">
    <property type="entry name" value="Plant_Biomass_Hydrol_Est"/>
</dbReference>
<dbReference type="GO" id="GO:0016787">
    <property type="term" value="F:hydrolase activity"/>
    <property type="evidence" value="ECO:0007669"/>
    <property type="project" value="UniProtKB-KW"/>
</dbReference>
<dbReference type="Pfam" id="PF10503">
    <property type="entry name" value="Esterase_PHB"/>
    <property type="match status" value="1"/>
</dbReference>
<dbReference type="Gene3D" id="3.40.50.1820">
    <property type="entry name" value="alpha/beta hydrolase"/>
    <property type="match status" value="1"/>
</dbReference>
<evidence type="ECO:0000256" key="2">
    <source>
        <dbReference type="ARBA" id="ARBA00022801"/>
    </source>
</evidence>
<dbReference type="PANTHER" id="PTHR43037">
    <property type="entry name" value="UNNAMED PRODUCT-RELATED"/>
    <property type="match status" value="1"/>
</dbReference>
<dbReference type="InterPro" id="IPR010126">
    <property type="entry name" value="Esterase_phb"/>
</dbReference>
<dbReference type="KEGG" id="masz:C9I28_17470"/>
<keyword evidence="1" id="KW-0732">Signal</keyword>
<sequence>MYVPSTYQEQGQPVPLVVMLHGCTQDPDDFAAGTRMNQVAEETGCLVLYPAQSQQANQSRCWNWFAPGDQQHGRGEPAIIAGMTQEVMRRYAVDPRRVGIAGLSAGGAMAVIVGTLYPELFRAVGVHSGLPYGAAQDLPAALQAMKSGRKGQHGRRLTSPPLIVFHGDKDRTVHAVNGEQVLADALAPHGAGQPVTTQAKAPGGRRYTRAVHKGRDGRVVAEHWTLHGGGHAWAGGSASGSYTDPKGPDASRELIRFLMESTADANVDV</sequence>
<organism evidence="4 5">
    <name type="scientific">Pseudoduganella armeniaca</name>
    <dbReference type="NCBI Taxonomy" id="2072590"/>
    <lineage>
        <taxon>Bacteria</taxon>
        <taxon>Pseudomonadati</taxon>
        <taxon>Pseudomonadota</taxon>
        <taxon>Betaproteobacteria</taxon>
        <taxon>Burkholderiales</taxon>
        <taxon>Oxalobacteraceae</taxon>
        <taxon>Telluria group</taxon>
        <taxon>Pseudoduganella</taxon>
    </lineage>
</organism>
<dbReference type="Proteomes" id="UP000240505">
    <property type="component" value="Chromosome"/>
</dbReference>
<name>A0A2R4CC63_9BURK</name>
<proteinExistence type="predicted"/>
<dbReference type="GO" id="GO:0005576">
    <property type="term" value="C:extracellular region"/>
    <property type="evidence" value="ECO:0007669"/>
    <property type="project" value="InterPro"/>
</dbReference>
<dbReference type="PANTHER" id="PTHR43037:SF1">
    <property type="entry name" value="BLL1128 PROTEIN"/>
    <property type="match status" value="1"/>
</dbReference>
<feature type="transmembrane region" description="Helical" evidence="3">
    <location>
        <begin position="98"/>
        <end position="117"/>
    </location>
</feature>
<dbReference type="SUPFAM" id="SSF53474">
    <property type="entry name" value="alpha/beta-Hydrolases"/>
    <property type="match status" value="1"/>
</dbReference>
<dbReference type="EMBL" id="CP028324">
    <property type="protein sequence ID" value="AVR97231.1"/>
    <property type="molecule type" value="Genomic_DNA"/>
</dbReference>
<keyword evidence="3" id="KW-0812">Transmembrane</keyword>